<dbReference type="AlphaFoldDB" id="A0A1E7EP44"/>
<reference evidence="1 2" key="1">
    <citation type="submission" date="2016-09" db="EMBL/GenBank/DDBJ databases">
        <title>Extensive genetic diversity and differential bi-allelic expression allows diatom success in the polar Southern Ocean.</title>
        <authorList>
            <consortium name="DOE Joint Genome Institute"/>
            <person name="Mock T."/>
            <person name="Otillar R.P."/>
            <person name="Strauss J."/>
            <person name="Dupont C."/>
            <person name="Frickenhaus S."/>
            <person name="Maumus F."/>
            <person name="Mcmullan M."/>
            <person name="Sanges R."/>
            <person name="Schmutz J."/>
            <person name="Toseland A."/>
            <person name="Valas R."/>
            <person name="Veluchamy A."/>
            <person name="Ward B.J."/>
            <person name="Allen A."/>
            <person name="Barry K."/>
            <person name="Falciatore A."/>
            <person name="Ferrante M."/>
            <person name="Fortunato A.E."/>
            <person name="Gloeckner G."/>
            <person name="Gruber A."/>
            <person name="Hipkin R."/>
            <person name="Janech M."/>
            <person name="Kroth P."/>
            <person name="Leese F."/>
            <person name="Lindquist E."/>
            <person name="Lyon B.R."/>
            <person name="Martin J."/>
            <person name="Mayer C."/>
            <person name="Parker M."/>
            <person name="Quesneville H."/>
            <person name="Raymond J."/>
            <person name="Uhlig C."/>
            <person name="Valentin K.U."/>
            <person name="Worden A.Z."/>
            <person name="Armbrust E.V."/>
            <person name="Bowler C."/>
            <person name="Green B."/>
            <person name="Moulton V."/>
            <person name="Van Oosterhout C."/>
            <person name="Grigoriev I."/>
        </authorList>
    </citation>
    <scope>NUCLEOTIDE SEQUENCE [LARGE SCALE GENOMIC DNA]</scope>
    <source>
        <strain evidence="1 2">CCMP1102</strain>
    </source>
</reference>
<sequence length="354" mass="40727">MRYLSISKSQLGSYLVDREIPHNPWRPVLDRWTTNAYELASELSKSPWRASLPSPERPFVFFHIRKGGGSSIGTILFRSSKMHGLDHWIPCMNGTRCVPFSLPLYNEKQLRKAVYAGHLNWSHMAQLMRETTRNVRDRNQPTTNRTFEINDDHETERTDVYLSLRDDDRQHSFGSCLANIRSTVSRVVSCWNFRFVQAKRGSWNLPVASSMTVEEWETLLSDAVDSYGNGCNNEMYRIFGSTQHEPFVNKLSVETYGATHYLDELDTVLGRMAKCVMIRVDRCADSNTILKHFLPWIDAGDLCQTRENKSTLPTTITNEAKEAILAQNTFDDLVFRFGAELFEAQLKVARDGRR</sequence>
<proteinExistence type="predicted"/>
<dbReference type="InParanoid" id="A0A1E7EP44"/>
<organism evidence="1 2">
    <name type="scientific">Fragilariopsis cylindrus CCMP1102</name>
    <dbReference type="NCBI Taxonomy" id="635003"/>
    <lineage>
        <taxon>Eukaryota</taxon>
        <taxon>Sar</taxon>
        <taxon>Stramenopiles</taxon>
        <taxon>Ochrophyta</taxon>
        <taxon>Bacillariophyta</taxon>
        <taxon>Bacillariophyceae</taxon>
        <taxon>Bacillariophycidae</taxon>
        <taxon>Bacillariales</taxon>
        <taxon>Bacillariaceae</taxon>
        <taxon>Fragilariopsis</taxon>
    </lineage>
</organism>
<accession>A0A1E7EP44</accession>
<dbReference type="EMBL" id="KV784384">
    <property type="protein sequence ID" value="OEU07645.1"/>
    <property type="molecule type" value="Genomic_DNA"/>
</dbReference>
<dbReference type="Proteomes" id="UP000095751">
    <property type="component" value="Unassembled WGS sequence"/>
</dbReference>
<evidence type="ECO:0000313" key="2">
    <source>
        <dbReference type="Proteomes" id="UP000095751"/>
    </source>
</evidence>
<protein>
    <submittedName>
        <fullName evidence="1">Uncharacterized protein</fullName>
    </submittedName>
</protein>
<keyword evidence="2" id="KW-1185">Reference proteome</keyword>
<gene>
    <name evidence="1" type="ORF">FRACYDRAFT_250662</name>
</gene>
<name>A0A1E7EP44_9STRA</name>
<evidence type="ECO:0000313" key="1">
    <source>
        <dbReference type="EMBL" id="OEU07645.1"/>
    </source>
</evidence>
<dbReference type="OrthoDB" id="409510at2759"/>
<dbReference type="KEGG" id="fcy:FRACYDRAFT_250662"/>
<dbReference type="InterPro" id="IPR027417">
    <property type="entry name" value="P-loop_NTPase"/>
</dbReference>
<dbReference type="Gene3D" id="3.40.50.300">
    <property type="entry name" value="P-loop containing nucleotide triphosphate hydrolases"/>
    <property type="match status" value="1"/>
</dbReference>